<dbReference type="InterPro" id="IPR020846">
    <property type="entry name" value="MFS_dom"/>
</dbReference>
<gene>
    <name evidence="9" type="ORF">A0J61_00394</name>
</gene>
<keyword evidence="3 7" id="KW-0812">Transmembrane</keyword>
<feature type="region of interest" description="Disordered" evidence="6">
    <location>
        <begin position="1"/>
        <end position="29"/>
    </location>
</feature>
<dbReference type="PANTHER" id="PTHR23504:SF15">
    <property type="entry name" value="MAJOR FACILITATOR SUPERFAMILY (MFS) PROFILE DOMAIN-CONTAINING PROTEIN"/>
    <property type="match status" value="1"/>
</dbReference>
<proteinExistence type="predicted"/>
<feature type="transmembrane region" description="Helical" evidence="7">
    <location>
        <begin position="314"/>
        <end position="336"/>
    </location>
</feature>
<dbReference type="GO" id="GO:0016020">
    <property type="term" value="C:membrane"/>
    <property type="evidence" value="ECO:0007669"/>
    <property type="project" value="UniProtKB-SubCell"/>
</dbReference>
<feature type="transmembrane region" description="Helical" evidence="7">
    <location>
        <begin position="502"/>
        <end position="525"/>
    </location>
</feature>
<keyword evidence="5 7" id="KW-0472">Membrane</keyword>
<evidence type="ECO:0000313" key="10">
    <source>
        <dbReference type="Proteomes" id="UP000093000"/>
    </source>
</evidence>
<evidence type="ECO:0000256" key="3">
    <source>
        <dbReference type="ARBA" id="ARBA00022692"/>
    </source>
</evidence>
<feature type="transmembrane region" description="Helical" evidence="7">
    <location>
        <begin position="387"/>
        <end position="409"/>
    </location>
</feature>
<organism evidence="9 10">
    <name type="scientific">Choanephora cucurbitarum</name>
    <dbReference type="NCBI Taxonomy" id="101091"/>
    <lineage>
        <taxon>Eukaryota</taxon>
        <taxon>Fungi</taxon>
        <taxon>Fungi incertae sedis</taxon>
        <taxon>Mucoromycota</taxon>
        <taxon>Mucoromycotina</taxon>
        <taxon>Mucoromycetes</taxon>
        <taxon>Mucorales</taxon>
        <taxon>Mucorineae</taxon>
        <taxon>Choanephoraceae</taxon>
        <taxon>Choanephoroideae</taxon>
        <taxon>Choanephora</taxon>
    </lineage>
</organism>
<evidence type="ECO:0000256" key="1">
    <source>
        <dbReference type="ARBA" id="ARBA00004141"/>
    </source>
</evidence>
<dbReference type="Gene3D" id="1.20.1250.20">
    <property type="entry name" value="MFS general substrate transporter like domains"/>
    <property type="match status" value="1"/>
</dbReference>
<feature type="transmembrane region" description="Helical" evidence="7">
    <location>
        <begin position="247"/>
        <end position="271"/>
    </location>
</feature>
<dbReference type="OrthoDB" id="419616at2759"/>
<accession>A0A1C7NR23</accession>
<dbReference type="PROSITE" id="PS50850">
    <property type="entry name" value="MFS"/>
    <property type="match status" value="1"/>
</dbReference>
<keyword evidence="4 7" id="KW-1133">Transmembrane helix</keyword>
<feature type="transmembrane region" description="Helical" evidence="7">
    <location>
        <begin position="356"/>
        <end position="375"/>
    </location>
</feature>
<dbReference type="SUPFAM" id="SSF103473">
    <property type="entry name" value="MFS general substrate transporter"/>
    <property type="match status" value="1"/>
</dbReference>
<dbReference type="InterPro" id="IPR001958">
    <property type="entry name" value="Tet-R_TetA/multi-R_MdtG-like"/>
</dbReference>
<keyword evidence="2" id="KW-0813">Transport</keyword>
<dbReference type="Pfam" id="PF07690">
    <property type="entry name" value="MFS_1"/>
    <property type="match status" value="1"/>
</dbReference>
<feature type="domain" description="Major facilitator superfamily (MFS) profile" evidence="8">
    <location>
        <begin position="77"/>
        <end position="526"/>
    </location>
</feature>
<dbReference type="EMBL" id="LUGH01000008">
    <property type="protein sequence ID" value="OBZ91585.1"/>
    <property type="molecule type" value="Genomic_DNA"/>
</dbReference>
<dbReference type="PANTHER" id="PTHR23504">
    <property type="entry name" value="MAJOR FACILITATOR SUPERFAMILY DOMAIN-CONTAINING PROTEIN 10"/>
    <property type="match status" value="1"/>
</dbReference>
<evidence type="ECO:0000259" key="8">
    <source>
        <dbReference type="PROSITE" id="PS50850"/>
    </source>
</evidence>
<dbReference type="InterPro" id="IPR011701">
    <property type="entry name" value="MFS"/>
</dbReference>
<feature type="compositionally biased region" description="Polar residues" evidence="6">
    <location>
        <begin position="1"/>
        <end position="13"/>
    </location>
</feature>
<name>A0A1C7NR23_9FUNG</name>
<evidence type="ECO:0000256" key="2">
    <source>
        <dbReference type="ARBA" id="ARBA00022448"/>
    </source>
</evidence>
<feature type="transmembrane region" description="Helical" evidence="7">
    <location>
        <begin position="429"/>
        <end position="452"/>
    </location>
</feature>
<evidence type="ECO:0000256" key="6">
    <source>
        <dbReference type="SAM" id="MobiDB-lite"/>
    </source>
</evidence>
<protein>
    <recommendedName>
        <fullName evidence="8">Major facilitator superfamily (MFS) profile domain-containing protein</fullName>
    </recommendedName>
</protein>
<dbReference type="AlphaFoldDB" id="A0A1C7NR23"/>
<sequence>MNKNYRLSQSYSGNIGEEGQSPNLQRYHTNGSRYSSIHDNAFNASRRDSLRSMSYQSTIESAELPYEPEATPLPKMQMFVVFLILVSEPLTSTVLFPFIYFMVKDFLSSEDEKEIGTYAGLITSMFFVAQFFTAISWGKVSDRIGRRPVLLIGLIGNTISSCLFGLSKSLWWAMASRALCGTMNGNGGVARSLVSEITDRTNKAKAFSIFGFCWGAGLIGPALGGYLSRPAEQFPGIFGDCVFLKEYPYFLPCFISACGSFVGFLTGYFYLEESNPRVLAEKRQSSQHEGEATSLLKSTSTLQRTNSLFMITKVSYIVILSYVVFGFHSMVFDEVLPLYFLAPSHAGGLGIRSADFAKALSIFGINQLFIQFVIYPRLSTRFDTLTLLRVAYFAFIPVYFLFPELTAVLKSMAQGNPYGEHGWALTYAYYFLLFIRFFGNSIAFTCIGVLVSTSAAPEIIGVVNGVCVSCLSLVRALGPAVGGTLWSFSLRDGNPFPLDRHMVYYLLGLLAVFSFFQSGAIPRAIAVGGRRKH</sequence>
<dbReference type="CDD" id="cd17330">
    <property type="entry name" value="MFS_SLC46_TetA_like"/>
    <property type="match status" value="1"/>
</dbReference>
<comment type="subcellular location">
    <subcellularLocation>
        <location evidence="1">Membrane</location>
        <topology evidence="1">Multi-pass membrane protein</topology>
    </subcellularLocation>
</comment>
<dbReference type="InParanoid" id="A0A1C7NR23"/>
<reference evidence="9 10" key="1">
    <citation type="submission" date="2016-03" db="EMBL/GenBank/DDBJ databases">
        <title>Choanephora cucurbitarum.</title>
        <authorList>
            <person name="Min B."/>
            <person name="Park H."/>
            <person name="Park J.-H."/>
            <person name="Shin H.-D."/>
            <person name="Choi I.-G."/>
        </authorList>
    </citation>
    <scope>NUCLEOTIDE SEQUENCE [LARGE SCALE GENOMIC DNA]</scope>
    <source>
        <strain evidence="9 10">KUS-F28377</strain>
    </source>
</reference>
<evidence type="ECO:0000256" key="4">
    <source>
        <dbReference type="ARBA" id="ARBA00022989"/>
    </source>
</evidence>
<dbReference type="GO" id="GO:0022857">
    <property type="term" value="F:transmembrane transporter activity"/>
    <property type="evidence" value="ECO:0007669"/>
    <property type="project" value="InterPro"/>
</dbReference>
<evidence type="ECO:0000313" key="9">
    <source>
        <dbReference type="EMBL" id="OBZ91585.1"/>
    </source>
</evidence>
<feature type="transmembrane region" description="Helical" evidence="7">
    <location>
        <begin position="206"/>
        <end position="227"/>
    </location>
</feature>
<evidence type="ECO:0000256" key="7">
    <source>
        <dbReference type="SAM" id="Phobius"/>
    </source>
</evidence>
<dbReference type="PRINTS" id="PR01035">
    <property type="entry name" value="TCRTETA"/>
</dbReference>
<dbReference type="Proteomes" id="UP000093000">
    <property type="component" value="Unassembled WGS sequence"/>
</dbReference>
<keyword evidence="10" id="KW-1185">Reference proteome</keyword>
<feature type="transmembrane region" description="Helical" evidence="7">
    <location>
        <begin position="115"/>
        <end position="137"/>
    </location>
</feature>
<evidence type="ECO:0000256" key="5">
    <source>
        <dbReference type="ARBA" id="ARBA00023136"/>
    </source>
</evidence>
<feature type="transmembrane region" description="Helical" evidence="7">
    <location>
        <begin position="79"/>
        <end position="103"/>
    </location>
</feature>
<feature type="compositionally biased region" description="Polar residues" evidence="6">
    <location>
        <begin position="20"/>
        <end position="29"/>
    </location>
</feature>
<comment type="caution">
    <text evidence="9">The sequence shown here is derived from an EMBL/GenBank/DDBJ whole genome shotgun (WGS) entry which is preliminary data.</text>
</comment>
<dbReference type="InterPro" id="IPR036259">
    <property type="entry name" value="MFS_trans_sf"/>
</dbReference>
<feature type="transmembrane region" description="Helical" evidence="7">
    <location>
        <begin position="459"/>
        <end position="482"/>
    </location>
</feature>